<feature type="region of interest" description="Disordered" evidence="1">
    <location>
        <begin position="1"/>
        <end position="83"/>
    </location>
</feature>
<organism evidence="2 3">
    <name type="scientific">Datura stramonium</name>
    <name type="common">Jimsonweed</name>
    <name type="synonym">Common thornapple</name>
    <dbReference type="NCBI Taxonomy" id="4076"/>
    <lineage>
        <taxon>Eukaryota</taxon>
        <taxon>Viridiplantae</taxon>
        <taxon>Streptophyta</taxon>
        <taxon>Embryophyta</taxon>
        <taxon>Tracheophyta</taxon>
        <taxon>Spermatophyta</taxon>
        <taxon>Magnoliopsida</taxon>
        <taxon>eudicotyledons</taxon>
        <taxon>Gunneridae</taxon>
        <taxon>Pentapetalae</taxon>
        <taxon>asterids</taxon>
        <taxon>lamiids</taxon>
        <taxon>Solanales</taxon>
        <taxon>Solanaceae</taxon>
        <taxon>Solanoideae</taxon>
        <taxon>Datureae</taxon>
        <taxon>Datura</taxon>
    </lineage>
</organism>
<comment type="caution">
    <text evidence="2">The sequence shown here is derived from an EMBL/GenBank/DDBJ whole genome shotgun (WGS) entry which is preliminary data.</text>
</comment>
<name>A0ABS8SVK3_DATST</name>
<reference evidence="2 3" key="1">
    <citation type="journal article" date="2021" name="BMC Genomics">
        <title>Datura genome reveals duplications of psychoactive alkaloid biosynthetic genes and high mutation rate following tissue culture.</title>
        <authorList>
            <person name="Rajewski A."/>
            <person name="Carter-House D."/>
            <person name="Stajich J."/>
            <person name="Litt A."/>
        </authorList>
    </citation>
    <scope>NUCLEOTIDE SEQUENCE [LARGE SCALE GENOMIC DNA]</scope>
    <source>
        <strain evidence="2">AR-01</strain>
    </source>
</reference>
<sequence>MVDGQEDVSGGLVGGQEKPIEPFSTSHSHLDTSKKRKTAQKKKAELEAALIASHHDKDSPQNFGKDITSNVITSDAQTPSKRQSIPEIQEDIDEADHFIYDHPQDATSVQNNSVDQFIDRLQSIIEREEDHEEVNHFIYGQPQQTSAPDPETPIENPTPIACDPPDPVFAVCNLNTSGSRDFEAYEYRQVIPEDDTDYDSEEEPKNTTDDAHAMQLLQTFGTTTSQIHQDQTKS</sequence>
<proteinExistence type="predicted"/>
<dbReference type="EMBL" id="JACEIK010000838">
    <property type="protein sequence ID" value="MCD7462840.1"/>
    <property type="molecule type" value="Genomic_DNA"/>
</dbReference>
<evidence type="ECO:0000313" key="2">
    <source>
        <dbReference type="EMBL" id="MCD7462840.1"/>
    </source>
</evidence>
<keyword evidence="3" id="KW-1185">Reference proteome</keyword>
<evidence type="ECO:0000256" key="1">
    <source>
        <dbReference type="SAM" id="MobiDB-lite"/>
    </source>
</evidence>
<accession>A0ABS8SVK3</accession>
<gene>
    <name evidence="2" type="ORF">HAX54_049452</name>
</gene>
<protein>
    <submittedName>
        <fullName evidence="2">Uncharacterized protein</fullName>
    </submittedName>
</protein>
<feature type="region of interest" description="Disordered" evidence="1">
    <location>
        <begin position="141"/>
        <end position="162"/>
    </location>
</feature>
<dbReference type="Proteomes" id="UP000823775">
    <property type="component" value="Unassembled WGS sequence"/>
</dbReference>
<feature type="compositionally biased region" description="Polar residues" evidence="1">
    <location>
        <begin position="67"/>
        <end position="83"/>
    </location>
</feature>
<evidence type="ECO:0000313" key="3">
    <source>
        <dbReference type="Proteomes" id="UP000823775"/>
    </source>
</evidence>